<dbReference type="Gene3D" id="2.60.40.1180">
    <property type="entry name" value="Golgi alpha-mannosidase II"/>
    <property type="match status" value="1"/>
</dbReference>
<dbReference type="Gene3D" id="2.60.40.10">
    <property type="entry name" value="Immunoglobulins"/>
    <property type="match status" value="1"/>
</dbReference>
<dbReference type="AlphaFoldDB" id="A0A9D1XE73"/>
<feature type="domain" description="Alpha-amylase/branching enzyme C-terminal all beta" evidence="4">
    <location>
        <begin position="462"/>
        <end position="547"/>
    </location>
</feature>
<dbReference type="SUPFAM" id="SSF51445">
    <property type="entry name" value="(Trans)glycosidases"/>
    <property type="match status" value="1"/>
</dbReference>
<name>A0A9D1XE73_9FIRM</name>
<dbReference type="Proteomes" id="UP000886890">
    <property type="component" value="Unassembled WGS sequence"/>
</dbReference>
<dbReference type="InterPro" id="IPR013780">
    <property type="entry name" value="Glyco_hydro_b"/>
</dbReference>
<evidence type="ECO:0000256" key="3">
    <source>
        <dbReference type="PIRSR" id="PIRSR000463-1"/>
    </source>
</evidence>
<dbReference type="Gene3D" id="3.20.20.80">
    <property type="entry name" value="Glycosidases"/>
    <property type="match status" value="2"/>
</dbReference>
<reference evidence="6" key="2">
    <citation type="submission" date="2021-04" db="EMBL/GenBank/DDBJ databases">
        <authorList>
            <person name="Gilroy R."/>
        </authorList>
    </citation>
    <scope>NUCLEOTIDE SEQUENCE</scope>
    <source>
        <strain evidence="6">CHK183-1962</strain>
    </source>
</reference>
<dbReference type="SUPFAM" id="SSF51011">
    <property type="entry name" value="Glycosyl hydrolase domain"/>
    <property type="match status" value="1"/>
</dbReference>
<dbReference type="InterPro" id="IPR037439">
    <property type="entry name" value="Branching_enzy"/>
</dbReference>
<dbReference type="GO" id="GO:0005978">
    <property type="term" value="P:glycogen biosynthetic process"/>
    <property type="evidence" value="ECO:0007669"/>
    <property type="project" value="InterPro"/>
</dbReference>
<evidence type="ECO:0000313" key="7">
    <source>
        <dbReference type="Proteomes" id="UP000886890"/>
    </source>
</evidence>
<dbReference type="InterPro" id="IPR017853">
    <property type="entry name" value="GH"/>
</dbReference>
<dbReference type="EMBL" id="DXEK01000026">
    <property type="protein sequence ID" value="HIX76325.1"/>
    <property type="molecule type" value="Genomic_DNA"/>
</dbReference>
<comment type="function">
    <text evidence="1">Catalyzes the formation of the alpha-1,6-glucosidic linkages in glycogen by scission of a 1,4-alpha-linked oligosaccharide from growing alpha-1,4-glucan chains and the subsequent attachment of the oligosaccharide to the alpha-1,6 position.</text>
</comment>
<keyword evidence="2" id="KW-0808">Transferase</keyword>
<gene>
    <name evidence="6" type="ORF">H9734_01815</name>
</gene>
<dbReference type="SUPFAM" id="SSF81296">
    <property type="entry name" value="E set domains"/>
    <property type="match status" value="1"/>
</dbReference>
<dbReference type="Pfam" id="PF02922">
    <property type="entry name" value="CBM_48"/>
    <property type="match status" value="1"/>
</dbReference>
<evidence type="ECO:0000313" key="6">
    <source>
        <dbReference type="EMBL" id="HIX76325.1"/>
    </source>
</evidence>
<dbReference type="GO" id="GO:0003844">
    <property type="term" value="F:1,4-alpha-glucan branching enzyme activity"/>
    <property type="evidence" value="ECO:0007669"/>
    <property type="project" value="InterPro"/>
</dbReference>
<accession>A0A9D1XE73</accession>
<dbReference type="InterPro" id="IPR006048">
    <property type="entry name" value="A-amylase/branching_C"/>
</dbReference>
<feature type="active site" description="Nucleophile" evidence="3">
    <location>
        <position position="250"/>
    </location>
</feature>
<feature type="active site" description="Proton donor" evidence="3">
    <location>
        <position position="293"/>
    </location>
</feature>
<dbReference type="CDD" id="cd11322">
    <property type="entry name" value="AmyAc_Glg_BE"/>
    <property type="match status" value="1"/>
</dbReference>
<proteinExistence type="predicted"/>
<keyword evidence="2" id="KW-0328">Glycosyltransferase</keyword>
<protein>
    <submittedName>
        <fullName evidence="6">Alpha amylase C-terminal domain-containing protein</fullName>
    </submittedName>
</protein>
<comment type="caution">
    <text evidence="6">The sequence shown here is derived from an EMBL/GenBank/DDBJ whole genome shotgun (WGS) entry which is preliminary data.</text>
</comment>
<dbReference type="Pfam" id="PF02806">
    <property type="entry name" value="Alpha-amylase_C"/>
    <property type="match status" value="1"/>
</dbReference>
<dbReference type="InterPro" id="IPR014756">
    <property type="entry name" value="Ig_E-set"/>
</dbReference>
<evidence type="ECO:0000259" key="4">
    <source>
        <dbReference type="Pfam" id="PF02806"/>
    </source>
</evidence>
<organism evidence="6 7">
    <name type="scientific">Candidatus Fusicatenibacter merdavium</name>
    <dbReference type="NCBI Taxonomy" id="2838600"/>
    <lineage>
        <taxon>Bacteria</taxon>
        <taxon>Bacillati</taxon>
        <taxon>Bacillota</taxon>
        <taxon>Clostridia</taxon>
        <taxon>Lachnospirales</taxon>
        <taxon>Lachnospiraceae</taxon>
        <taxon>Fusicatenibacter</taxon>
    </lineage>
</organism>
<evidence type="ECO:0000259" key="5">
    <source>
        <dbReference type="Pfam" id="PF02922"/>
    </source>
</evidence>
<dbReference type="GO" id="GO:0005829">
    <property type="term" value="C:cytosol"/>
    <property type="evidence" value="ECO:0007669"/>
    <property type="project" value="TreeGrafter"/>
</dbReference>
<dbReference type="PANTHER" id="PTHR43651:SF3">
    <property type="entry name" value="1,4-ALPHA-GLUCAN-BRANCHING ENZYME"/>
    <property type="match status" value="1"/>
</dbReference>
<dbReference type="CDD" id="cd02855">
    <property type="entry name" value="E_set_GBE_prok_N"/>
    <property type="match status" value="1"/>
</dbReference>
<feature type="domain" description="Glycoside hydrolase family 13 N-terminal" evidence="5">
    <location>
        <begin position="18"/>
        <end position="94"/>
    </location>
</feature>
<dbReference type="InterPro" id="IPR004193">
    <property type="entry name" value="Glyco_hydro_13_N"/>
</dbReference>
<dbReference type="InterPro" id="IPR013783">
    <property type="entry name" value="Ig-like_fold"/>
</dbReference>
<dbReference type="GO" id="GO:0004553">
    <property type="term" value="F:hydrolase activity, hydrolyzing O-glycosyl compounds"/>
    <property type="evidence" value="ECO:0007669"/>
    <property type="project" value="InterPro"/>
</dbReference>
<dbReference type="PIRSF" id="PIRSF000463">
    <property type="entry name" value="GlgB"/>
    <property type="match status" value="1"/>
</dbReference>
<reference evidence="6" key="1">
    <citation type="journal article" date="2021" name="PeerJ">
        <title>Extensive microbial diversity within the chicken gut microbiome revealed by metagenomics and culture.</title>
        <authorList>
            <person name="Gilroy R."/>
            <person name="Ravi A."/>
            <person name="Getino M."/>
            <person name="Pursley I."/>
            <person name="Horton D.L."/>
            <person name="Alikhan N.F."/>
            <person name="Baker D."/>
            <person name="Gharbi K."/>
            <person name="Hall N."/>
            <person name="Watson M."/>
            <person name="Adriaenssens E.M."/>
            <person name="Foster-Nyarko E."/>
            <person name="Jarju S."/>
            <person name="Secka A."/>
            <person name="Antonio M."/>
            <person name="Oren A."/>
            <person name="Chaudhuri R.R."/>
            <person name="La Ragione R."/>
            <person name="Hildebrand F."/>
            <person name="Pallen M.J."/>
        </authorList>
    </citation>
    <scope>NUCLEOTIDE SEQUENCE</scope>
    <source>
        <strain evidence="6">CHK183-1962</strain>
    </source>
</reference>
<evidence type="ECO:0000256" key="2">
    <source>
        <dbReference type="ARBA" id="ARBA00022676"/>
    </source>
</evidence>
<dbReference type="InterPro" id="IPR044143">
    <property type="entry name" value="GlgB_N_E_set_prok"/>
</dbReference>
<evidence type="ECO:0000256" key="1">
    <source>
        <dbReference type="ARBA" id="ARBA00002953"/>
    </source>
</evidence>
<sequence>MDFYGFYTGQEFEAYVYLGAHLEGNGVVFRTFAPNAFQISVIGDFNQWQETPMKKVYDGNFWECHVENAGQGMKYKYRIYDKNGNSLDHCDPYAFYSDLRPETASIIYDLSNYKFSDKPYLRRQQNTEHRPLNIYEIHAGSWKKSENEAERFYNYRELANLLIPYLVENHYNFVELMPLNEYLPVHFALNDFALLKYDGTALYEYPHSDVGFNEWGSCNFMHSRGEVRSFLQSSAYYWLKEFHFDGLRVDAVSNLIYWQGMKERGENQAAIRFIQTMNAGLKQRCPNAILIAEDSSVYPGVTASVNDGGLGFDYKWDLGWMNDTLSYMQAPAQERKKQCDKLTFSMMYFYHEHYLLPLSHDEVVHGKASTVQKMNGDTYEEKFAQARLLYMYMYAHPGKKLNFMGNEIGMFREWDEKRSLDWELLAYPQHEKFYRFMRELNYIYAQYPAFYEKDYEQGGFEWLDCQNSKYAVYAFIRKTANQKILTVLNFDEMDLYDYNIALPQNTQVTLLLDSANELWGGNSTKEKNYTLKKEILQINIKHFSGLYFILDSKSS</sequence>
<dbReference type="PANTHER" id="PTHR43651">
    <property type="entry name" value="1,4-ALPHA-GLUCAN-BRANCHING ENZYME"/>
    <property type="match status" value="1"/>
</dbReference>
<dbReference type="GO" id="GO:0043169">
    <property type="term" value="F:cation binding"/>
    <property type="evidence" value="ECO:0007669"/>
    <property type="project" value="InterPro"/>
</dbReference>